<dbReference type="Proteomes" id="UP000589036">
    <property type="component" value="Unassembled WGS sequence"/>
</dbReference>
<comment type="caution">
    <text evidence="2">The sequence shown here is derived from an EMBL/GenBank/DDBJ whole genome shotgun (WGS) entry which is preliminary data.</text>
</comment>
<evidence type="ECO:0000313" key="2">
    <source>
        <dbReference type="EMBL" id="NYE48654.1"/>
    </source>
</evidence>
<proteinExistence type="predicted"/>
<organism evidence="2 3">
    <name type="scientific">Spinactinospora alkalitolerans</name>
    <dbReference type="NCBI Taxonomy" id="687207"/>
    <lineage>
        <taxon>Bacteria</taxon>
        <taxon>Bacillati</taxon>
        <taxon>Actinomycetota</taxon>
        <taxon>Actinomycetes</taxon>
        <taxon>Streptosporangiales</taxon>
        <taxon>Nocardiopsidaceae</taxon>
        <taxon>Spinactinospora</taxon>
    </lineage>
</organism>
<protein>
    <recommendedName>
        <fullName evidence="4">PH domain-containing protein</fullName>
    </recommendedName>
</protein>
<accession>A0A852U3F0</accession>
<evidence type="ECO:0000313" key="3">
    <source>
        <dbReference type="Proteomes" id="UP000589036"/>
    </source>
</evidence>
<gene>
    <name evidence="2" type="ORF">HDA32_003774</name>
</gene>
<evidence type="ECO:0000256" key="1">
    <source>
        <dbReference type="SAM" id="Phobius"/>
    </source>
</evidence>
<feature type="transmembrane region" description="Helical" evidence="1">
    <location>
        <begin position="25"/>
        <end position="48"/>
    </location>
</feature>
<keyword evidence="1" id="KW-0812">Transmembrane</keyword>
<sequence length="168" mass="18391">MRDPAAEPERPAFRMTDTARLKAQAWSAVGIGAVFALMGVLMAAVVLTGVDPAALAAEPVAVAVVALVFLGGASLLPLGLLQARVVREAEVRLTPEGVVQRATRTRVIPWPEILDVQVVSRGFAWRVRLTLTQGRTATLVAPMTRRPPPDRQFAREVGTLREWWERHR</sequence>
<keyword evidence="3" id="KW-1185">Reference proteome</keyword>
<dbReference type="AlphaFoldDB" id="A0A852U3F0"/>
<evidence type="ECO:0008006" key="4">
    <source>
        <dbReference type="Google" id="ProtNLM"/>
    </source>
</evidence>
<feature type="transmembrane region" description="Helical" evidence="1">
    <location>
        <begin position="60"/>
        <end position="81"/>
    </location>
</feature>
<keyword evidence="1" id="KW-0472">Membrane</keyword>
<reference evidence="2 3" key="1">
    <citation type="submission" date="2020-07" db="EMBL/GenBank/DDBJ databases">
        <title>Sequencing the genomes of 1000 actinobacteria strains.</title>
        <authorList>
            <person name="Klenk H.-P."/>
        </authorList>
    </citation>
    <scope>NUCLEOTIDE SEQUENCE [LARGE SCALE GENOMIC DNA]</scope>
    <source>
        <strain evidence="2 3">CXB654</strain>
    </source>
</reference>
<name>A0A852U3F0_9ACTN</name>
<keyword evidence="1" id="KW-1133">Transmembrane helix</keyword>
<dbReference type="RefSeq" id="WP_179644419.1">
    <property type="nucleotide sequence ID" value="NZ_BAAAYY010000010.1"/>
</dbReference>
<dbReference type="EMBL" id="JACCCC010000001">
    <property type="protein sequence ID" value="NYE48654.1"/>
    <property type="molecule type" value="Genomic_DNA"/>
</dbReference>